<dbReference type="Gene3D" id="3.90.1570.10">
    <property type="entry name" value="tt1808, chain A"/>
    <property type="match status" value="1"/>
</dbReference>
<proteinExistence type="predicted"/>
<feature type="domain" description="Putative restriction endonuclease" evidence="1">
    <location>
        <begin position="23"/>
        <end position="178"/>
    </location>
</feature>
<dbReference type="InterPro" id="IPR012296">
    <property type="entry name" value="Nuclease_put_TT1808"/>
</dbReference>
<dbReference type="Pfam" id="PF05685">
    <property type="entry name" value="Uma2"/>
    <property type="match status" value="1"/>
</dbReference>
<name>A0A7W8QJY0_9ACTN</name>
<dbReference type="InterPro" id="IPR011335">
    <property type="entry name" value="Restrct_endonuc-II-like"/>
</dbReference>
<reference evidence="2 3" key="1">
    <citation type="submission" date="2020-08" db="EMBL/GenBank/DDBJ databases">
        <title>Sequencing the genomes of 1000 actinobacteria strains.</title>
        <authorList>
            <person name="Klenk H.-P."/>
        </authorList>
    </citation>
    <scope>NUCLEOTIDE SEQUENCE [LARGE SCALE GENOMIC DNA]</scope>
    <source>
        <strain evidence="2 3">DSM 44551</strain>
    </source>
</reference>
<dbReference type="AlphaFoldDB" id="A0A7W8QJY0"/>
<dbReference type="PANTHER" id="PTHR35400:SF3">
    <property type="entry name" value="SLL1072 PROTEIN"/>
    <property type="match status" value="1"/>
</dbReference>
<dbReference type="InterPro" id="IPR008538">
    <property type="entry name" value="Uma2"/>
</dbReference>
<evidence type="ECO:0000313" key="3">
    <source>
        <dbReference type="Proteomes" id="UP000572635"/>
    </source>
</evidence>
<dbReference type="SUPFAM" id="SSF52980">
    <property type="entry name" value="Restriction endonuclease-like"/>
    <property type="match status" value="1"/>
</dbReference>
<keyword evidence="2" id="KW-0255">Endonuclease</keyword>
<dbReference type="EMBL" id="JACHDB010000001">
    <property type="protein sequence ID" value="MBB5431614.1"/>
    <property type="molecule type" value="Genomic_DNA"/>
</dbReference>
<organism evidence="2 3">
    <name type="scientific">Nocardiopsis composta</name>
    <dbReference type="NCBI Taxonomy" id="157465"/>
    <lineage>
        <taxon>Bacteria</taxon>
        <taxon>Bacillati</taxon>
        <taxon>Actinomycetota</taxon>
        <taxon>Actinomycetes</taxon>
        <taxon>Streptosporangiales</taxon>
        <taxon>Nocardiopsidaceae</taxon>
        <taxon>Nocardiopsis</taxon>
    </lineage>
</organism>
<dbReference type="PANTHER" id="PTHR35400">
    <property type="entry name" value="SLR1083 PROTEIN"/>
    <property type="match status" value="1"/>
</dbReference>
<evidence type="ECO:0000259" key="1">
    <source>
        <dbReference type="Pfam" id="PF05685"/>
    </source>
</evidence>
<accession>A0A7W8QJY0</accession>
<keyword evidence="2" id="KW-0378">Hydrolase</keyword>
<sequence>MRTTSGLDPARRILRRIGERAEGCRAESIGDAIVLDPVRPVHNKAMHLLWKQLGPQVGAEWEFISDVRFPFPELDSELCPDLALIPQEEEAKNLAEYPPDLIEVAVEIVSPGSVRRDYEEKAGFYAVAGIPLYLIFDPYRAVCVRMWSPEAGAYLRREERPYGGEVVLPSSLGGLTVDTARLPVDPG</sequence>
<gene>
    <name evidence="2" type="ORF">HDA36_001698</name>
</gene>
<dbReference type="RefSeq" id="WP_312893539.1">
    <property type="nucleotide sequence ID" value="NZ_BAAAJD010000009.1"/>
</dbReference>
<dbReference type="GO" id="GO:0004519">
    <property type="term" value="F:endonuclease activity"/>
    <property type="evidence" value="ECO:0007669"/>
    <property type="project" value="UniProtKB-KW"/>
</dbReference>
<protein>
    <submittedName>
        <fullName evidence="2">Uma2 family endonuclease</fullName>
    </submittedName>
</protein>
<keyword evidence="3" id="KW-1185">Reference proteome</keyword>
<evidence type="ECO:0000313" key="2">
    <source>
        <dbReference type="EMBL" id="MBB5431614.1"/>
    </source>
</evidence>
<comment type="caution">
    <text evidence="2">The sequence shown here is derived from an EMBL/GenBank/DDBJ whole genome shotgun (WGS) entry which is preliminary data.</text>
</comment>
<keyword evidence="2" id="KW-0540">Nuclease</keyword>
<dbReference type="CDD" id="cd06260">
    <property type="entry name" value="DUF820-like"/>
    <property type="match status" value="1"/>
</dbReference>
<dbReference type="Proteomes" id="UP000572635">
    <property type="component" value="Unassembled WGS sequence"/>
</dbReference>